<dbReference type="AlphaFoldDB" id="A0A8X6HUA5"/>
<proteinExistence type="predicted"/>
<gene>
    <name evidence="1" type="ORF">TNCT_540911</name>
</gene>
<comment type="caution">
    <text evidence="1">The sequence shown here is derived from an EMBL/GenBank/DDBJ whole genome shotgun (WGS) entry which is preliminary data.</text>
</comment>
<evidence type="ECO:0000313" key="1">
    <source>
        <dbReference type="EMBL" id="GFQ81437.1"/>
    </source>
</evidence>
<dbReference type="Proteomes" id="UP000887116">
    <property type="component" value="Unassembled WGS sequence"/>
</dbReference>
<name>A0A8X6HUA5_TRICU</name>
<evidence type="ECO:0000313" key="2">
    <source>
        <dbReference type="Proteomes" id="UP000887116"/>
    </source>
</evidence>
<protein>
    <submittedName>
        <fullName evidence="1">Uncharacterized protein</fullName>
    </submittedName>
</protein>
<reference evidence="1" key="1">
    <citation type="submission" date="2020-07" db="EMBL/GenBank/DDBJ databases">
        <title>Multicomponent nature underlies the extraordinary mechanical properties of spider dragline silk.</title>
        <authorList>
            <person name="Kono N."/>
            <person name="Nakamura H."/>
            <person name="Mori M."/>
            <person name="Yoshida Y."/>
            <person name="Ohtoshi R."/>
            <person name="Malay A.D."/>
            <person name="Moran D.A.P."/>
            <person name="Tomita M."/>
            <person name="Numata K."/>
            <person name="Arakawa K."/>
        </authorList>
    </citation>
    <scope>NUCLEOTIDE SEQUENCE</scope>
</reference>
<dbReference type="EMBL" id="BMAO01002535">
    <property type="protein sequence ID" value="GFQ81437.1"/>
    <property type="molecule type" value="Genomic_DNA"/>
</dbReference>
<accession>A0A8X6HUA5</accession>
<keyword evidence="2" id="KW-1185">Reference proteome</keyword>
<organism evidence="1 2">
    <name type="scientific">Trichonephila clavata</name>
    <name type="common">Joro spider</name>
    <name type="synonym">Nephila clavata</name>
    <dbReference type="NCBI Taxonomy" id="2740835"/>
    <lineage>
        <taxon>Eukaryota</taxon>
        <taxon>Metazoa</taxon>
        <taxon>Ecdysozoa</taxon>
        <taxon>Arthropoda</taxon>
        <taxon>Chelicerata</taxon>
        <taxon>Arachnida</taxon>
        <taxon>Araneae</taxon>
        <taxon>Araneomorphae</taxon>
        <taxon>Entelegynae</taxon>
        <taxon>Araneoidea</taxon>
        <taxon>Nephilidae</taxon>
        <taxon>Trichonephila</taxon>
    </lineage>
</organism>
<sequence length="88" mass="10105">MIVKRQADKLQTIYLNLYILNVKVKKETLLDTIPESGQLRVASASKDHCKECQEPARERDKTNGFQVFINNLALRRHEILDRPGGVVE</sequence>